<dbReference type="AlphaFoldDB" id="A0A6C0CKH7"/>
<protein>
    <submittedName>
        <fullName evidence="1">Uncharacterized protein</fullName>
    </submittedName>
</protein>
<name>A0A6C0CKH7_9ZZZZ</name>
<accession>A0A6C0CKH7</accession>
<sequence>MISYTRVFLNKWGMAILATKGLEYYRRHKSKDIKNIIKTS</sequence>
<reference evidence="1" key="1">
    <citation type="journal article" date="2020" name="Nature">
        <title>Giant virus diversity and host interactions through global metagenomics.</title>
        <authorList>
            <person name="Schulz F."/>
            <person name="Roux S."/>
            <person name="Paez-Espino D."/>
            <person name="Jungbluth S."/>
            <person name="Walsh D.A."/>
            <person name="Denef V.J."/>
            <person name="McMahon K.D."/>
            <person name="Konstantinidis K.T."/>
            <person name="Eloe-Fadrosh E.A."/>
            <person name="Kyrpides N.C."/>
            <person name="Woyke T."/>
        </authorList>
    </citation>
    <scope>NUCLEOTIDE SEQUENCE</scope>
    <source>
        <strain evidence="1">GVMAG-M-3300021343-4</strain>
    </source>
</reference>
<dbReference type="EMBL" id="MN739438">
    <property type="protein sequence ID" value="QHT04803.1"/>
    <property type="molecule type" value="Genomic_DNA"/>
</dbReference>
<proteinExistence type="predicted"/>
<organism evidence="1">
    <name type="scientific">viral metagenome</name>
    <dbReference type="NCBI Taxonomy" id="1070528"/>
    <lineage>
        <taxon>unclassified sequences</taxon>
        <taxon>metagenomes</taxon>
        <taxon>organismal metagenomes</taxon>
    </lineage>
</organism>
<evidence type="ECO:0000313" key="1">
    <source>
        <dbReference type="EMBL" id="QHT04803.1"/>
    </source>
</evidence>